<name>A0A1I6JH54_9GAMM</name>
<protein>
    <submittedName>
        <fullName evidence="2">Tetratricopeptide repeat-containing protein</fullName>
    </submittedName>
</protein>
<dbReference type="Proteomes" id="UP000198644">
    <property type="component" value="Unassembled WGS sequence"/>
</dbReference>
<dbReference type="Gene3D" id="1.25.40.10">
    <property type="entry name" value="Tetratricopeptide repeat domain"/>
    <property type="match status" value="1"/>
</dbReference>
<feature type="compositionally biased region" description="Acidic residues" evidence="1">
    <location>
        <begin position="267"/>
        <end position="286"/>
    </location>
</feature>
<dbReference type="SUPFAM" id="SSF48452">
    <property type="entry name" value="TPR-like"/>
    <property type="match status" value="1"/>
</dbReference>
<evidence type="ECO:0000256" key="1">
    <source>
        <dbReference type="SAM" id="MobiDB-lite"/>
    </source>
</evidence>
<dbReference type="OrthoDB" id="5893641at2"/>
<dbReference type="EMBL" id="FOYW01000002">
    <property type="protein sequence ID" value="SFR78301.1"/>
    <property type="molecule type" value="Genomic_DNA"/>
</dbReference>
<feature type="compositionally biased region" description="Basic and acidic residues" evidence="1">
    <location>
        <begin position="141"/>
        <end position="173"/>
    </location>
</feature>
<dbReference type="Pfam" id="PF14559">
    <property type="entry name" value="TPR_19"/>
    <property type="match status" value="1"/>
</dbReference>
<accession>A0A1I6JH54</accession>
<proteinExistence type="predicted"/>
<evidence type="ECO:0000313" key="2">
    <source>
        <dbReference type="EMBL" id="SFR78301.1"/>
    </source>
</evidence>
<evidence type="ECO:0000313" key="3">
    <source>
        <dbReference type="Proteomes" id="UP000198644"/>
    </source>
</evidence>
<dbReference type="STRING" id="650891.SAMN05216203_3018"/>
<keyword evidence="3" id="KW-1185">Reference proteome</keyword>
<feature type="region of interest" description="Disordered" evidence="1">
    <location>
        <begin position="129"/>
        <end position="286"/>
    </location>
</feature>
<dbReference type="InterPro" id="IPR011990">
    <property type="entry name" value="TPR-like_helical_dom_sf"/>
</dbReference>
<organism evidence="2 3">
    <name type="scientific">Marinobacter daqiaonensis</name>
    <dbReference type="NCBI Taxonomy" id="650891"/>
    <lineage>
        <taxon>Bacteria</taxon>
        <taxon>Pseudomonadati</taxon>
        <taxon>Pseudomonadota</taxon>
        <taxon>Gammaproteobacteria</taxon>
        <taxon>Pseudomonadales</taxon>
        <taxon>Marinobacteraceae</taxon>
        <taxon>Marinobacter</taxon>
    </lineage>
</organism>
<reference evidence="2 3" key="1">
    <citation type="submission" date="2016-10" db="EMBL/GenBank/DDBJ databases">
        <authorList>
            <person name="de Groot N.N."/>
        </authorList>
    </citation>
    <scope>NUCLEOTIDE SEQUENCE [LARGE SCALE GENOMIC DNA]</scope>
    <source>
        <strain evidence="2 3">CGMCC 1.9167</strain>
    </source>
</reference>
<dbReference type="AlphaFoldDB" id="A0A1I6JH54"/>
<sequence length="569" mass="64074">MFSCLPSRESLAVEGVVLVLGNNKQSDIGRKSTETTTSLLTQVNQLVTQGLRQAAIELLEEAISDSPDNTSFLSALGRVYLLDRQPEKAVVYLRRSLAKTNSNPNPVSQDDYSPEAFSDADADYIEELAEESSNDEFSPLEEVRAETVEDKAPNRDRSGTLHLKRQPEKRDTPETPDDSEPQVTIIRRGRAKRNDPVPVDIPHAADEAELDETGRADLEAGTPDSAVPEAIKPRSEASDEASSDEIFAAKQTETPDHSEAQLGLSFESDDGSESPEDSLDLPDDESNVLDIVDVEDDFDDDLDEVDSIAEAVEDYPLDEFESEDFGWEDLDDFDEEASRENADEDLTLVGIPREQRARQAAVDVLERVGWDREYLPLLESIFVESGWGAARIAIENQIERGAVPEQIVLARQVRSIWFSNEHLWTTFRMRSNSPFMQAQAVYKNFSWADALRLIGCFTSIPDESEVEAFIEEVYEEWYSSNRLRLHFNAFYKYLRYRIGLNKRTLSDHLAFVFSLPVGAERGMDDPELGNENSDMRNELSALGVELRFRPTRIVYDRLDHLVQGLFEGG</sequence>
<gene>
    <name evidence="2" type="ORF">SAMN05216203_3018</name>
</gene>